<gene>
    <name evidence="3" type="ORF">B0T21DRAFT_390254</name>
</gene>
<comment type="caution">
    <text evidence="3">The sequence shown here is derived from an EMBL/GenBank/DDBJ whole genome shotgun (WGS) entry which is preliminary data.</text>
</comment>
<feature type="compositionally biased region" description="Basic and acidic residues" evidence="1">
    <location>
        <begin position="86"/>
        <end position="98"/>
    </location>
</feature>
<sequence length="123" mass="13518">MSYPGEDTFLAISCVLTTLNITIAILNILANKTTTPNPPQKPGGTPTPTPNPPPPPPAPTVSQPTPPPTPRLLHGMLLPPLLRSSFDNRSKTLREKTERKIRDTVVLDVDRYEPAKCKYAQQR</sequence>
<dbReference type="EMBL" id="JAUKTV010000002">
    <property type="protein sequence ID" value="KAK0745109.1"/>
    <property type="molecule type" value="Genomic_DNA"/>
</dbReference>
<feature type="transmembrane region" description="Helical" evidence="2">
    <location>
        <begin position="9"/>
        <end position="30"/>
    </location>
</feature>
<organism evidence="3 4">
    <name type="scientific">Apiosordaria backusii</name>
    <dbReference type="NCBI Taxonomy" id="314023"/>
    <lineage>
        <taxon>Eukaryota</taxon>
        <taxon>Fungi</taxon>
        <taxon>Dikarya</taxon>
        <taxon>Ascomycota</taxon>
        <taxon>Pezizomycotina</taxon>
        <taxon>Sordariomycetes</taxon>
        <taxon>Sordariomycetidae</taxon>
        <taxon>Sordariales</taxon>
        <taxon>Lasiosphaeriaceae</taxon>
        <taxon>Apiosordaria</taxon>
    </lineage>
</organism>
<feature type="region of interest" description="Disordered" evidence="1">
    <location>
        <begin position="32"/>
        <end position="98"/>
    </location>
</feature>
<keyword evidence="2" id="KW-0812">Transmembrane</keyword>
<feature type="compositionally biased region" description="Low complexity" evidence="1">
    <location>
        <begin position="71"/>
        <end position="82"/>
    </location>
</feature>
<evidence type="ECO:0000313" key="3">
    <source>
        <dbReference type="EMBL" id="KAK0745109.1"/>
    </source>
</evidence>
<evidence type="ECO:0000256" key="1">
    <source>
        <dbReference type="SAM" id="MobiDB-lite"/>
    </source>
</evidence>
<dbReference type="Proteomes" id="UP001172159">
    <property type="component" value="Unassembled WGS sequence"/>
</dbReference>
<name>A0AA40K401_9PEZI</name>
<dbReference type="AlphaFoldDB" id="A0AA40K401"/>
<keyword evidence="2" id="KW-1133">Transmembrane helix</keyword>
<evidence type="ECO:0000313" key="4">
    <source>
        <dbReference type="Proteomes" id="UP001172159"/>
    </source>
</evidence>
<protein>
    <submittedName>
        <fullName evidence="3">Uncharacterized protein</fullName>
    </submittedName>
</protein>
<keyword evidence="4" id="KW-1185">Reference proteome</keyword>
<feature type="compositionally biased region" description="Pro residues" evidence="1">
    <location>
        <begin position="36"/>
        <end position="70"/>
    </location>
</feature>
<proteinExistence type="predicted"/>
<reference evidence="3" key="1">
    <citation type="submission" date="2023-06" db="EMBL/GenBank/DDBJ databases">
        <title>Genome-scale phylogeny and comparative genomics of the fungal order Sordariales.</title>
        <authorList>
            <consortium name="Lawrence Berkeley National Laboratory"/>
            <person name="Hensen N."/>
            <person name="Bonometti L."/>
            <person name="Westerberg I."/>
            <person name="Brannstrom I.O."/>
            <person name="Guillou S."/>
            <person name="Cros-Aarteil S."/>
            <person name="Calhoun S."/>
            <person name="Haridas S."/>
            <person name="Kuo A."/>
            <person name="Mondo S."/>
            <person name="Pangilinan J."/>
            <person name="Riley R."/>
            <person name="Labutti K."/>
            <person name="Andreopoulos B."/>
            <person name="Lipzen A."/>
            <person name="Chen C."/>
            <person name="Yanf M."/>
            <person name="Daum C."/>
            <person name="Ng V."/>
            <person name="Clum A."/>
            <person name="Steindorff A."/>
            <person name="Ohm R."/>
            <person name="Martin F."/>
            <person name="Silar P."/>
            <person name="Natvig D."/>
            <person name="Lalanne C."/>
            <person name="Gautier V."/>
            <person name="Ament-Velasquez S.L."/>
            <person name="Kruys A."/>
            <person name="Hutchinson M.I."/>
            <person name="Powell A.J."/>
            <person name="Barry K."/>
            <person name="Miller A.N."/>
            <person name="Grigoriev I.V."/>
            <person name="Debuchy R."/>
            <person name="Gladieux P."/>
            <person name="Thoren M.H."/>
            <person name="Johannesson H."/>
        </authorList>
    </citation>
    <scope>NUCLEOTIDE SEQUENCE</scope>
    <source>
        <strain evidence="3">CBS 540.89</strain>
    </source>
</reference>
<evidence type="ECO:0000256" key="2">
    <source>
        <dbReference type="SAM" id="Phobius"/>
    </source>
</evidence>
<accession>A0AA40K401</accession>
<keyword evidence="2" id="KW-0472">Membrane</keyword>